<evidence type="ECO:0000313" key="3">
    <source>
        <dbReference type="EMBL" id="KFN41336.1"/>
    </source>
</evidence>
<dbReference type="Pfam" id="PF26604">
    <property type="entry name" value="CBU_0592"/>
    <property type="match status" value="1"/>
</dbReference>
<gene>
    <name evidence="3" type="ORF">N789_05530</name>
</gene>
<dbReference type="InterPro" id="IPR058058">
    <property type="entry name" value="CBU_0592-like"/>
</dbReference>
<dbReference type="EMBL" id="AVCI01000045">
    <property type="protein sequence ID" value="KFN41336.1"/>
    <property type="molecule type" value="Genomic_DNA"/>
</dbReference>
<dbReference type="PATRIC" id="fig|1121015.4.peg.2777"/>
<dbReference type="STRING" id="1121015.GCA_000420545_00378"/>
<sequence length="90" mass="10044">MSLQWYDFVGFAGTFVILAAYFGLQVRKLDGNGALYSILNLLGAGGILVSVVYATQMNWPVFTIELAWMVISLYGIWFSLKRRFASKPAV</sequence>
<feature type="transmembrane region" description="Helical" evidence="1">
    <location>
        <begin position="59"/>
        <end position="80"/>
    </location>
</feature>
<dbReference type="AlphaFoldDB" id="A0A091APM8"/>
<keyword evidence="1" id="KW-1133">Transmembrane helix</keyword>
<keyword evidence="1" id="KW-0472">Membrane</keyword>
<dbReference type="Proteomes" id="UP000029385">
    <property type="component" value="Unassembled WGS sequence"/>
</dbReference>
<dbReference type="NCBIfam" id="NF047864">
    <property type="entry name" value="CBU_0592_membra"/>
    <property type="match status" value="1"/>
</dbReference>
<reference evidence="3 4" key="1">
    <citation type="submission" date="2013-09" db="EMBL/GenBank/DDBJ databases">
        <title>Genome sequencing of Arenimonas oryziterrae.</title>
        <authorList>
            <person name="Chen F."/>
            <person name="Wang G."/>
        </authorList>
    </citation>
    <scope>NUCLEOTIDE SEQUENCE [LARGE SCALE GENOMIC DNA]</scope>
    <source>
        <strain evidence="3 4">YC6267</strain>
    </source>
</reference>
<evidence type="ECO:0000313" key="4">
    <source>
        <dbReference type="Proteomes" id="UP000029385"/>
    </source>
</evidence>
<comment type="caution">
    <text evidence="3">The sequence shown here is derived from an EMBL/GenBank/DDBJ whole genome shotgun (WGS) entry which is preliminary data.</text>
</comment>
<keyword evidence="4" id="KW-1185">Reference proteome</keyword>
<accession>A0A091APM8</accession>
<evidence type="ECO:0000256" key="1">
    <source>
        <dbReference type="SAM" id="Phobius"/>
    </source>
</evidence>
<organism evidence="3 4">
    <name type="scientific">Arenimonas oryziterrae DSM 21050 = YC6267</name>
    <dbReference type="NCBI Taxonomy" id="1121015"/>
    <lineage>
        <taxon>Bacteria</taxon>
        <taxon>Pseudomonadati</taxon>
        <taxon>Pseudomonadota</taxon>
        <taxon>Gammaproteobacteria</taxon>
        <taxon>Lysobacterales</taxon>
        <taxon>Lysobacteraceae</taxon>
        <taxon>Arenimonas</taxon>
    </lineage>
</organism>
<keyword evidence="1" id="KW-0812">Transmembrane</keyword>
<proteinExistence type="predicted"/>
<dbReference type="eggNOG" id="ENOG50339N0">
    <property type="taxonomic scope" value="Bacteria"/>
</dbReference>
<feature type="transmembrane region" description="Helical" evidence="1">
    <location>
        <begin position="33"/>
        <end position="53"/>
    </location>
</feature>
<protein>
    <recommendedName>
        <fullName evidence="2">CBU-0592-like domain-containing protein</fullName>
    </recommendedName>
</protein>
<feature type="domain" description="CBU-0592-like" evidence="2">
    <location>
        <begin position="6"/>
        <end position="83"/>
    </location>
</feature>
<name>A0A091APM8_9GAMM</name>
<feature type="transmembrane region" description="Helical" evidence="1">
    <location>
        <begin position="6"/>
        <end position="24"/>
    </location>
</feature>
<evidence type="ECO:0000259" key="2">
    <source>
        <dbReference type="Pfam" id="PF26604"/>
    </source>
</evidence>
<dbReference type="RefSeq" id="WP_026802273.1">
    <property type="nucleotide sequence ID" value="NZ_ATVD01000001.1"/>
</dbReference>